<sequence length="401" mass="45203">MRNDLLSVYRVLRPRRCAISRGLQVPVRRQRQWREVTLACCSAKTGLPCSFCPSRTFTSLSATAADALPDPPQARRMKTSSLIRTMDPTNLTPGDYIKSVGWRLIDCTCLDVRPSRDGYPRVTLMHPESPGQQDASGFHGRLSGFLYYHQPPRAPPLAGELRFRLTTSDNPASFSSGVDYTTRRGVPWYIPLPTIAGNQTFAPLQHLLTDVDMAVPRQVMELAREHHHSFKCGDAKGSRFLHAFGQPFDLALYQLEHKFVFVGQKHIARTRFQRMTSFETCFQTAESAPQGERLRHFPYLGSILCCFEPSTLKEHSGKRVAVIRVLRSLESDPVRPNPAYTGPLLPHELCPQEGELLMTLRRRKLRPWARDVDARPTWTRGNSAAALAVLFDNALVYGSMA</sequence>
<dbReference type="AlphaFoldDB" id="A0A5C2RQ05"/>
<evidence type="ECO:0000313" key="2">
    <source>
        <dbReference type="Proteomes" id="UP000313359"/>
    </source>
</evidence>
<dbReference type="Proteomes" id="UP000313359">
    <property type="component" value="Unassembled WGS sequence"/>
</dbReference>
<name>A0A5C2RQ05_9APHY</name>
<reference evidence="1" key="1">
    <citation type="journal article" date="2018" name="Genome Biol. Evol.">
        <title>Genomics and development of Lentinus tigrinus, a white-rot wood-decaying mushroom with dimorphic fruiting bodies.</title>
        <authorList>
            <person name="Wu B."/>
            <person name="Xu Z."/>
            <person name="Knudson A."/>
            <person name="Carlson A."/>
            <person name="Chen N."/>
            <person name="Kovaka S."/>
            <person name="LaButti K."/>
            <person name="Lipzen A."/>
            <person name="Pennachio C."/>
            <person name="Riley R."/>
            <person name="Schakwitz W."/>
            <person name="Umezawa K."/>
            <person name="Ohm R.A."/>
            <person name="Grigoriev I.V."/>
            <person name="Nagy L.G."/>
            <person name="Gibbons J."/>
            <person name="Hibbett D."/>
        </authorList>
    </citation>
    <scope>NUCLEOTIDE SEQUENCE [LARGE SCALE GENOMIC DNA]</scope>
    <source>
        <strain evidence="1">ALCF2SS1-6</strain>
    </source>
</reference>
<keyword evidence="2" id="KW-1185">Reference proteome</keyword>
<proteinExistence type="predicted"/>
<gene>
    <name evidence="1" type="ORF">L227DRAFT_557858</name>
</gene>
<accession>A0A5C2RQ05</accession>
<dbReference type="EMBL" id="ML122326">
    <property type="protein sequence ID" value="RPD53240.1"/>
    <property type="molecule type" value="Genomic_DNA"/>
</dbReference>
<dbReference type="OrthoDB" id="2758168at2759"/>
<organism evidence="1 2">
    <name type="scientific">Lentinus tigrinus ALCF2SS1-6</name>
    <dbReference type="NCBI Taxonomy" id="1328759"/>
    <lineage>
        <taxon>Eukaryota</taxon>
        <taxon>Fungi</taxon>
        <taxon>Dikarya</taxon>
        <taxon>Basidiomycota</taxon>
        <taxon>Agaricomycotina</taxon>
        <taxon>Agaricomycetes</taxon>
        <taxon>Polyporales</taxon>
        <taxon>Polyporaceae</taxon>
        <taxon>Lentinus</taxon>
    </lineage>
</organism>
<evidence type="ECO:0000313" key="1">
    <source>
        <dbReference type="EMBL" id="RPD53240.1"/>
    </source>
</evidence>
<protein>
    <submittedName>
        <fullName evidence="1">Uncharacterized protein</fullName>
    </submittedName>
</protein>